<feature type="repeat" description="ANK" evidence="3">
    <location>
        <begin position="79"/>
        <end position="111"/>
    </location>
</feature>
<dbReference type="SUPFAM" id="SSF48403">
    <property type="entry name" value="Ankyrin repeat"/>
    <property type="match status" value="1"/>
</dbReference>
<evidence type="ECO:0000256" key="1">
    <source>
        <dbReference type="ARBA" id="ARBA00022737"/>
    </source>
</evidence>
<dbReference type="Pfam" id="PF12796">
    <property type="entry name" value="Ank_2"/>
    <property type="match status" value="1"/>
</dbReference>
<dbReference type="PROSITE" id="PS50297">
    <property type="entry name" value="ANK_REP_REGION"/>
    <property type="match status" value="3"/>
</dbReference>
<evidence type="ECO:0000313" key="6">
    <source>
        <dbReference type="Proteomes" id="UP001207337"/>
    </source>
</evidence>
<evidence type="ECO:0000313" key="5">
    <source>
        <dbReference type="EMBL" id="MCW9711920.1"/>
    </source>
</evidence>
<feature type="compositionally biased region" description="Polar residues" evidence="4">
    <location>
        <begin position="19"/>
        <end position="29"/>
    </location>
</feature>
<keyword evidence="2 3" id="KW-0040">ANK repeat</keyword>
<keyword evidence="6" id="KW-1185">Reference proteome</keyword>
<comment type="caution">
    <text evidence="5">The sequence shown here is derived from an EMBL/GenBank/DDBJ whole genome shotgun (WGS) entry which is preliminary data.</text>
</comment>
<evidence type="ECO:0000256" key="3">
    <source>
        <dbReference type="PROSITE-ProRule" id="PRU00023"/>
    </source>
</evidence>
<dbReference type="SMART" id="SM00248">
    <property type="entry name" value="ANK"/>
    <property type="match status" value="3"/>
</dbReference>
<dbReference type="EMBL" id="JAJNDC010000001">
    <property type="protein sequence ID" value="MCW9711920.1"/>
    <property type="molecule type" value="Genomic_DNA"/>
</dbReference>
<protein>
    <submittedName>
        <fullName evidence="5">Ankyrin repeat domain-containing protein</fullName>
    </submittedName>
</protein>
<keyword evidence="1" id="KW-0677">Repeat</keyword>
<dbReference type="Proteomes" id="UP001207337">
    <property type="component" value="Unassembled WGS sequence"/>
</dbReference>
<dbReference type="Pfam" id="PF13637">
    <property type="entry name" value="Ank_4"/>
    <property type="match status" value="1"/>
</dbReference>
<dbReference type="PANTHER" id="PTHR24171">
    <property type="entry name" value="ANKYRIN REPEAT DOMAIN-CONTAINING PROTEIN 39-RELATED"/>
    <property type="match status" value="1"/>
</dbReference>
<dbReference type="PROSITE" id="PS50088">
    <property type="entry name" value="ANK_REPEAT"/>
    <property type="match status" value="3"/>
</dbReference>
<name>A0ABT3PVP0_9BACT</name>
<evidence type="ECO:0000256" key="2">
    <source>
        <dbReference type="ARBA" id="ARBA00023043"/>
    </source>
</evidence>
<evidence type="ECO:0000256" key="4">
    <source>
        <dbReference type="SAM" id="MobiDB-lite"/>
    </source>
</evidence>
<reference evidence="5 6" key="1">
    <citation type="submission" date="2021-11" db="EMBL/GenBank/DDBJ databases">
        <title>Aliifidinibius sp. nov., a new bacterium isolated from saline soil.</title>
        <authorList>
            <person name="Galisteo C."/>
            <person name="De La Haba R."/>
            <person name="Sanchez-Porro C."/>
            <person name="Ventosa A."/>
        </authorList>
    </citation>
    <scope>NUCLEOTIDE SEQUENCE [LARGE SCALE GENOMIC DNA]</scope>
    <source>
        <strain evidence="5 6">KACC 190600</strain>
    </source>
</reference>
<dbReference type="Gene3D" id="1.25.40.20">
    <property type="entry name" value="Ankyrin repeat-containing domain"/>
    <property type="match status" value="3"/>
</dbReference>
<dbReference type="PRINTS" id="PR01415">
    <property type="entry name" value="ANKYRIN"/>
</dbReference>
<gene>
    <name evidence="5" type="ORF">LQ318_03290</name>
</gene>
<feature type="repeat" description="ANK" evidence="3">
    <location>
        <begin position="112"/>
        <end position="144"/>
    </location>
</feature>
<feature type="repeat" description="ANK" evidence="3">
    <location>
        <begin position="146"/>
        <end position="178"/>
    </location>
</feature>
<dbReference type="InterPro" id="IPR036770">
    <property type="entry name" value="Ankyrin_rpt-contain_sf"/>
</dbReference>
<organism evidence="5 6">
    <name type="scientific">Fodinibius salicampi</name>
    <dbReference type="NCBI Taxonomy" id="1920655"/>
    <lineage>
        <taxon>Bacteria</taxon>
        <taxon>Pseudomonadati</taxon>
        <taxon>Balneolota</taxon>
        <taxon>Balneolia</taxon>
        <taxon>Balneolales</taxon>
        <taxon>Balneolaceae</taxon>
        <taxon>Fodinibius</taxon>
    </lineage>
</organism>
<accession>A0ABT3PVP0</accession>
<proteinExistence type="predicted"/>
<dbReference type="InterPro" id="IPR002110">
    <property type="entry name" value="Ankyrin_rpt"/>
</dbReference>
<dbReference type="RefSeq" id="WP_265787498.1">
    <property type="nucleotide sequence ID" value="NZ_BAABRS010000001.1"/>
</dbReference>
<sequence>MNLVILGAFFVVSFTIGCSSSDQEPPSENSADRASASRGMSIEQEVSPELLRQAAFNGEEELVKMGIKQNTPLDEADGMGRTALMLAAFNGHSTVVEKLLDEGADIKNRDSQGRTPLIFAASGPYPETVELLLEEKADPNAVDNEEGWSSLMFAAAEGNVEVVEILLDYGADVSLKDKDGETAIEFAINNNHKEVVKLLEGN</sequence>
<feature type="region of interest" description="Disordered" evidence="4">
    <location>
        <begin position="19"/>
        <end position="42"/>
    </location>
</feature>